<organism evidence="1 2">
    <name type="scientific">Mycobacterium phage Zemanar</name>
    <dbReference type="NCBI Taxonomy" id="1034151"/>
    <lineage>
        <taxon>Viruses</taxon>
        <taxon>Duplodnaviria</taxon>
        <taxon>Heunggongvirae</taxon>
        <taxon>Uroviricota</taxon>
        <taxon>Caudoviricetes</taxon>
        <taxon>Bclasvirinae</taxon>
        <taxon>Coopervirus</taxon>
        <taxon>Coopervirus zemanar</taxon>
    </lineage>
</organism>
<name>G1BPH4_9CAUD</name>
<dbReference type="Proteomes" id="UP000221456">
    <property type="component" value="Segment"/>
</dbReference>
<evidence type="ECO:0000313" key="1">
    <source>
        <dbReference type="EMBL" id="AEJ95738.1"/>
    </source>
</evidence>
<dbReference type="GeneID" id="40090893"/>
<keyword evidence="2" id="KW-1185">Reference proteome</keyword>
<dbReference type="EMBL" id="JF704104">
    <property type="protein sequence ID" value="AEJ95738.1"/>
    <property type="molecule type" value="Genomic_DNA"/>
</dbReference>
<dbReference type="KEGG" id="vg:40090893"/>
<reference evidence="1 2" key="1">
    <citation type="journal article" date="2012" name="J. Virol.">
        <title>Complete Genome Sequences of 138 Mycobacteriophages.</title>
        <authorList>
            <consortium name="the Science Education Alliance Phage Hunters Advancing Genomics and Evolutionary Science Program"/>
            <consortium name="the KwaZulu-Natal Research Institute for Tuberculosis and HIV Mycobacterial Genetics Course Students"/>
            <consortium name="the Phage Hunters Integrating Research and Education Program"/>
            <person name="Hatfull G.F."/>
        </authorList>
    </citation>
    <scope>NUCLEOTIDE SEQUENCE [LARGE SCALE GENOMIC DNA]</scope>
    <source>
        <strain evidence="2">Zemanar</strain>
    </source>
</reference>
<gene>
    <name evidence="1" type="primary">64</name>
    <name evidence="1" type="ORF">ZEMANAR_64</name>
</gene>
<proteinExistence type="predicted"/>
<protein>
    <submittedName>
        <fullName evidence="1">Uncharacterized protein</fullName>
    </submittedName>
</protein>
<dbReference type="RefSeq" id="YP_009614487.1">
    <property type="nucleotide sequence ID" value="NC_042035.1"/>
</dbReference>
<sequence length="127" mass="14577">MDEWPELEALGRAMDVYEDWPPRWDHLQPEIQAVIEAARDVVRNYRDTKARIEHYRAMPVDADQVRRAMGLPPIGDGTKAFIEVPMPEDQGSCACGDPNRPGWYHSRVTGRCYATGLEPESDRHRDD</sequence>
<evidence type="ECO:0000313" key="2">
    <source>
        <dbReference type="Proteomes" id="UP000221456"/>
    </source>
</evidence>
<accession>G1BPH4</accession>